<proteinExistence type="predicted"/>
<protein>
    <recommendedName>
        <fullName evidence="4">Carbohydrate-binding-like protein</fullName>
    </recommendedName>
</protein>
<sequence>MKATLALQSLLCGLALATPVQKRQDLDLDAYEALAPAIVDVAPPVGDAAPQSTVTYNPTAVASVAAAAVTQNPEPASDDSLDIVTVAKRDVTCTTRTFNGPQVTTPADTPDAFVGYQPFADAANTAAEAANVPSGYAVVPGFVNLAATAQAPGYLTYVSSKLTSYNPSQCAAICETMAGCIAFNIFFERTPLVISPSTQVPDPNACPGTATSPSATLIKCSFYGMPLAATQAKNVGQFQGKFKVVYAGSNSYVRSSAPSLDGYEGPVSFGNASINAPAPVIDHGYLRTQTFGTNVPYDPSLCAASCEAQTQYNADHGTFGGAACIFFDAYLLYKNGVNPVFTCNYYSIPYGVSYAKNVGQWNDQGDHWTIGSSYGYYAPGHYVP</sequence>
<accession>A0AA38VI13</accession>
<feature type="chain" id="PRO_5041425568" description="Carbohydrate-binding-like protein" evidence="1">
    <location>
        <begin position="18"/>
        <end position="384"/>
    </location>
</feature>
<reference evidence="2" key="1">
    <citation type="submission" date="2022-07" db="EMBL/GenBank/DDBJ databases">
        <title>Fungi with potential for degradation of polypropylene.</title>
        <authorList>
            <person name="Gostincar C."/>
        </authorList>
    </citation>
    <scope>NUCLEOTIDE SEQUENCE</scope>
    <source>
        <strain evidence="2">EXF-13308</strain>
    </source>
</reference>
<dbReference type="PANTHER" id="PTHR36578:SF1">
    <property type="entry name" value="APPLE DOMAIN-CONTAINING PROTEIN"/>
    <property type="match status" value="1"/>
</dbReference>
<evidence type="ECO:0000313" key="2">
    <source>
        <dbReference type="EMBL" id="KAJ9143875.1"/>
    </source>
</evidence>
<dbReference type="AlphaFoldDB" id="A0AA38VI13"/>
<keyword evidence="1" id="KW-0732">Signal</keyword>
<dbReference type="EMBL" id="JANBVO010000018">
    <property type="protein sequence ID" value="KAJ9143875.1"/>
    <property type="molecule type" value="Genomic_DNA"/>
</dbReference>
<evidence type="ECO:0000256" key="1">
    <source>
        <dbReference type="SAM" id="SignalP"/>
    </source>
</evidence>
<evidence type="ECO:0000313" key="3">
    <source>
        <dbReference type="Proteomes" id="UP001174694"/>
    </source>
</evidence>
<dbReference type="Proteomes" id="UP001174694">
    <property type="component" value="Unassembled WGS sequence"/>
</dbReference>
<dbReference type="PANTHER" id="PTHR36578">
    <property type="entry name" value="CHROMOSOME 15, WHOLE GENOME SHOTGUN SEQUENCE"/>
    <property type="match status" value="1"/>
</dbReference>
<evidence type="ECO:0008006" key="4">
    <source>
        <dbReference type="Google" id="ProtNLM"/>
    </source>
</evidence>
<comment type="caution">
    <text evidence="2">The sequence shown here is derived from an EMBL/GenBank/DDBJ whole genome shotgun (WGS) entry which is preliminary data.</text>
</comment>
<name>A0AA38VI13_9PEZI</name>
<feature type="signal peptide" evidence="1">
    <location>
        <begin position="1"/>
        <end position="17"/>
    </location>
</feature>
<gene>
    <name evidence="2" type="ORF">NKR23_g6338</name>
</gene>
<organism evidence="2 3">
    <name type="scientific">Pleurostoma richardsiae</name>
    <dbReference type="NCBI Taxonomy" id="41990"/>
    <lineage>
        <taxon>Eukaryota</taxon>
        <taxon>Fungi</taxon>
        <taxon>Dikarya</taxon>
        <taxon>Ascomycota</taxon>
        <taxon>Pezizomycotina</taxon>
        <taxon>Sordariomycetes</taxon>
        <taxon>Sordariomycetidae</taxon>
        <taxon>Calosphaeriales</taxon>
        <taxon>Pleurostomataceae</taxon>
        <taxon>Pleurostoma</taxon>
    </lineage>
</organism>
<keyword evidence="3" id="KW-1185">Reference proteome</keyword>